<feature type="coiled-coil region" evidence="1">
    <location>
        <begin position="329"/>
        <end position="455"/>
    </location>
</feature>
<dbReference type="AlphaFoldDB" id="A0A226E8U3"/>
<evidence type="ECO:0000256" key="1">
    <source>
        <dbReference type="SAM" id="Coils"/>
    </source>
</evidence>
<feature type="coiled-coil region" evidence="1">
    <location>
        <begin position="28"/>
        <end position="90"/>
    </location>
</feature>
<evidence type="ECO:0000313" key="4">
    <source>
        <dbReference type="Proteomes" id="UP000198287"/>
    </source>
</evidence>
<evidence type="ECO:0000313" key="3">
    <source>
        <dbReference type="EMBL" id="OXA53046.1"/>
    </source>
</evidence>
<keyword evidence="1" id="KW-0175">Coiled coil</keyword>
<reference evidence="3 4" key="1">
    <citation type="submission" date="2015-12" db="EMBL/GenBank/DDBJ databases">
        <title>The genome of Folsomia candida.</title>
        <authorList>
            <person name="Faddeeva A."/>
            <person name="Derks M.F."/>
            <person name="Anvar Y."/>
            <person name="Smit S."/>
            <person name="Van Straalen N."/>
            <person name="Roelofs D."/>
        </authorList>
    </citation>
    <scope>NUCLEOTIDE SEQUENCE [LARGE SCALE GENOMIC DNA]</scope>
    <source>
        <strain evidence="3 4">VU population</strain>
        <tissue evidence="3">Whole body</tissue>
    </source>
</reference>
<feature type="region of interest" description="Disordered" evidence="2">
    <location>
        <begin position="537"/>
        <end position="654"/>
    </location>
</feature>
<proteinExistence type="predicted"/>
<sequence length="667" mass="75053">MDSSQAEGSQAAASGSILTRRTTFDSAYKNLELTVREFSREKLSLQETIKSQQEEIVALQSSLNKRDKEIQEVAEENRGLKQQHEDDETKRCTANALLETMNEREAVISNALEEFHYIENSIKSKCEENQDDIEQLKTRILQLMEIAATQQQNIHSKSLKTIARINATFDEVRAAHQTELDELNNTVQRQHRELLQTIDELNAAMNEAQSSHQVEVDELNNKVRLLEINKQESESKNSILLKEVDSSKSQLSELIRKTDELNAALDEAKSLHQVELNELNKNVQESESKNSLLVKEVDSSQSQVIELLQKIEDLDTVLNEANSLHHVKLDELNKKIEESESKNSLLLKEVDSSQCQLKELLGKIEGLNAALEEAKSLHQVELDELNKNVQESENKNSLLVKEVDSSQCQLKELLGKIEGLNAALEEAKSLHQVELDELNKNVQESENKNSLLVKEVDSSQCQLKELLRKIDGLHATLNEAKSCHQVEVDELIKKVEESESKNCRLLKEVDSSQCQLSELLRKIEGLTENRASPFRYSSSMGLGSVKNTPSGILRTGRNSSAEKKSVKWNEPSIQHTTDYRRSKYQEAVKALASVSDDESEESASEKEDPTFELPIKRARLSDKESSSSRSSSSTSTNASSSTKAVASGKAATPVHYKFFKDRQQDLS</sequence>
<accession>A0A226E8U3</accession>
<organism evidence="3 4">
    <name type="scientific">Folsomia candida</name>
    <name type="common">Springtail</name>
    <dbReference type="NCBI Taxonomy" id="158441"/>
    <lineage>
        <taxon>Eukaryota</taxon>
        <taxon>Metazoa</taxon>
        <taxon>Ecdysozoa</taxon>
        <taxon>Arthropoda</taxon>
        <taxon>Hexapoda</taxon>
        <taxon>Collembola</taxon>
        <taxon>Entomobryomorpha</taxon>
        <taxon>Isotomoidea</taxon>
        <taxon>Isotomidae</taxon>
        <taxon>Proisotominae</taxon>
        <taxon>Folsomia</taxon>
    </lineage>
</organism>
<dbReference type="Proteomes" id="UP000198287">
    <property type="component" value="Unassembled WGS sequence"/>
</dbReference>
<feature type="compositionally biased region" description="Polar residues" evidence="2">
    <location>
        <begin position="537"/>
        <end position="550"/>
    </location>
</feature>
<keyword evidence="4" id="KW-1185">Reference proteome</keyword>
<dbReference type="OMA" id="HEMAGET"/>
<protein>
    <submittedName>
        <fullName evidence="3">Myosin-10</fullName>
    </submittedName>
</protein>
<name>A0A226E8U3_FOLCA</name>
<feature type="coiled-coil region" evidence="1">
    <location>
        <begin position="126"/>
        <end position="296"/>
    </location>
</feature>
<dbReference type="STRING" id="158441.A0A226E8U3"/>
<gene>
    <name evidence="3" type="ORF">Fcan01_11951</name>
</gene>
<evidence type="ECO:0000256" key="2">
    <source>
        <dbReference type="SAM" id="MobiDB-lite"/>
    </source>
</evidence>
<comment type="caution">
    <text evidence="3">The sequence shown here is derived from an EMBL/GenBank/DDBJ whole genome shotgun (WGS) entry which is preliminary data.</text>
</comment>
<feature type="compositionally biased region" description="Basic and acidic residues" evidence="2">
    <location>
        <begin position="577"/>
        <end position="586"/>
    </location>
</feature>
<dbReference type="EMBL" id="LNIX01000006">
    <property type="protein sequence ID" value="OXA53046.1"/>
    <property type="molecule type" value="Genomic_DNA"/>
</dbReference>
<feature type="compositionally biased region" description="Low complexity" evidence="2">
    <location>
        <begin position="627"/>
        <end position="647"/>
    </location>
</feature>